<evidence type="ECO:0008006" key="3">
    <source>
        <dbReference type="Google" id="ProtNLM"/>
    </source>
</evidence>
<name>A0A6C0C3P8_9ZZZZ</name>
<sequence length="314" mass="36430">MPPKKRGRKPKPKPTEPVEKPPPKKRGRKPKGGKIIPKKKENKIIKKTDEKPNIILHLKCSSESLINNKNLLSDNSTKVKSFNIQTNTKITNLNFNEIKNNNSIPTPIQNNIDTTKQSDSKNLKLIWEKLYKLKQNLKINNVSDKKSACFWCTYKFDNPAVYIPKCYINNNIEVYGCFCSPQCAVSHLKNENIDNSTRWERYALLNNIYGVIYDYKKNIKPAPNPFYTLDKYYGNLDISEYRKLLNNQTLLMVVNKPMTKITPEIYEDNNEIPNVFNNLLDNNKSTNSSYRLHRKKSNITKNSILANTIFNINN</sequence>
<protein>
    <recommendedName>
        <fullName evidence="3">MYM-type domain-containing protein</fullName>
    </recommendedName>
</protein>
<evidence type="ECO:0000256" key="1">
    <source>
        <dbReference type="SAM" id="MobiDB-lite"/>
    </source>
</evidence>
<organism evidence="2">
    <name type="scientific">viral metagenome</name>
    <dbReference type="NCBI Taxonomy" id="1070528"/>
    <lineage>
        <taxon>unclassified sequences</taxon>
        <taxon>metagenomes</taxon>
        <taxon>organismal metagenomes</taxon>
    </lineage>
</organism>
<reference evidence="2" key="1">
    <citation type="journal article" date="2020" name="Nature">
        <title>Giant virus diversity and host interactions through global metagenomics.</title>
        <authorList>
            <person name="Schulz F."/>
            <person name="Roux S."/>
            <person name="Paez-Espino D."/>
            <person name="Jungbluth S."/>
            <person name="Walsh D.A."/>
            <person name="Denef V.J."/>
            <person name="McMahon K.D."/>
            <person name="Konstantinidis K.T."/>
            <person name="Eloe-Fadrosh E.A."/>
            <person name="Kyrpides N.C."/>
            <person name="Woyke T."/>
        </authorList>
    </citation>
    <scope>NUCLEOTIDE SEQUENCE</scope>
    <source>
        <strain evidence="2">GVMAG-M-3300020185-18</strain>
    </source>
</reference>
<feature type="compositionally biased region" description="Basic and acidic residues" evidence="1">
    <location>
        <begin position="13"/>
        <end position="22"/>
    </location>
</feature>
<feature type="region of interest" description="Disordered" evidence="1">
    <location>
        <begin position="1"/>
        <end position="42"/>
    </location>
</feature>
<feature type="compositionally biased region" description="Basic residues" evidence="1">
    <location>
        <begin position="1"/>
        <end position="12"/>
    </location>
</feature>
<feature type="compositionally biased region" description="Basic residues" evidence="1">
    <location>
        <begin position="23"/>
        <end position="37"/>
    </location>
</feature>
<evidence type="ECO:0000313" key="2">
    <source>
        <dbReference type="EMBL" id="QHS98414.1"/>
    </source>
</evidence>
<dbReference type="EMBL" id="MN739316">
    <property type="protein sequence ID" value="QHS98414.1"/>
    <property type="molecule type" value="Genomic_DNA"/>
</dbReference>
<accession>A0A6C0C3P8</accession>
<dbReference type="AlphaFoldDB" id="A0A6C0C3P8"/>
<proteinExistence type="predicted"/>